<dbReference type="Proteomes" id="UP000031397">
    <property type="component" value="Unassembled WGS sequence"/>
</dbReference>
<gene>
    <name evidence="7" type="ORF">LfDm3_0291</name>
</gene>
<dbReference type="RefSeq" id="WP_039143403.1">
    <property type="nucleotide sequence ID" value="NZ_JOJZ01000009.1"/>
</dbReference>
<dbReference type="AlphaFoldDB" id="A0A0C1PNP5"/>
<reference evidence="7 8" key="1">
    <citation type="submission" date="2014-06" db="EMBL/GenBank/DDBJ databases">
        <title>Functional and comparative genomic analyses of the Drosophila gut microbiota identify candidate symbiosis factors.</title>
        <authorList>
            <person name="Newell P.D."/>
            <person name="Chaston J.M."/>
            <person name="Douglas A.E."/>
        </authorList>
    </citation>
    <scope>NUCLEOTIDE SEQUENCE [LARGE SCALE GENOMIC DNA]</scope>
    <source>
        <strain evidence="7 8">DmCS_002</strain>
    </source>
</reference>
<comment type="cofactor">
    <cofactor evidence="1">
        <name>Mg(2+)</name>
        <dbReference type="ChEBI" id="CHEBI:18420"/>
    </cofactor>
</comment>
<dbReference type="EMBL" id="JOJZ01000009">
    <property type="protein sequence ID" value="KID42362.1"/>
    <property type="molecule type" value="Genomic_DNA"/>
</dbReference>
<evidence type="ECO:0000313" key="8">
    <source>
        <dbReference type="Proteomes" id="UP000031397"/>
    </source>
</evidence>
<dbReference type="PROSITE" id="PS00444">
    <property type="entry name" value="POLYPRENYL_SYNTHASE_2"/>
    <property type="match status" value="1"/>
</dbReference>
<accession>A0A0C1PNP5</accession>
<dbReference type="PATRIC" id="fig|1614.7.peg.281"/>
<comment type="similarity">
    <text evidence="2 6">Belongs to the FPP/GGPP synthase family.</text>
</comment>
<dbReference type="CDD" id="cd00685">
    <property type="entry name" value="Trans_IPPS_HT"/>
    <property type="match status" value="1"/>
</dbReference>
<evidence type="ECO:0000256" key="6">
    <source>
        <dbReference type="RuleBase" id="RU004466"/>
    </source>
</evidence>
<dbReference type="InterPro" id="IPR008949">
    <property type="entry name" value="Isoprenoid_synthase_dom_sf"/>
</dbReference>
<organism evidence="7 8">
    <name type="scientific">Fructilactobacillus fructivorans</name>
    <dbReference type="NCBI Taxonomy" id="1614"/>
    <lineage>
        <taxon>Bacteria</taxon>
        <taxon>Bacillati</taxon>
        <taxon>Bacillota</taxon>
        <taxon>Bacilli</taxon>
        <taxon>Lactobacillales</taxon>
        <taxon>Lactobacillaceae</taxon>
        <taxon>Fructilactobacillus</taxon>
    </lineage>
</organism>
<dbReference type="GeneID" id="74912980"/>
<evidence type="ECO:0000256" key="1">
    <source>
        <dbReference type="ARBA" id="ARBA00001946"/>
    </source>
</evidence>
<evidence type="ECO:0000256" key="3">
    <source>
        <dbReference type="ARBA" id="ARBA00022679"/>
    </source>
</evidence>
<keyword evidence="8" id="KW-1185">Reference proteome</keyword>
<dbReference type="InterPro" id="IPR000092">
    <property type="entry name" value="Polyprenyl_synt"/>
</dbReference>
<name>A0A0C1PNP5_9LACO</name>
<evidence type="ECO:0000256" key="5">
    <source>
        <dbReference type="ARBA" id="ARBA00022842"/>
    </source>
</evidence>
<evidence type="ECO:0000256" key="2">
    <source>
        <dbReference type="ARBA" id="ARBA00006706"/>
    </source>
</evidence>
<evidence type="ECO:0000256" key="4">
    <source>
        <dbReference type="ARBA" id="ARBA00022723"/>
    </source>
</evidence>
<dbReference type="GO" id="GO:0004659">
    <property type="term" value="F:prenyltransferase activity"/>
    <property type="evidence" value="ECO:0007669"/>
    <property type="project" value="InterPro"/>
</dbReference>
<dbReference type="InterPro" id="IPR033749">
    <property type="entry name" value="Polyprenyl_synt_CS"/>
</dbReference>
<proteinExistence type="inferred from homology"/>
<keyword evidence="4" id="KW-0479">Metal-binding</keyword>
<dbReference type="SFLD" id="SFLDS00005">
    <property type="entry name" value="Isoprenoid_Synthase_Type_I"/>
    <property type="match status" value="1"/>
</dbReference>
<dbReference type="PANTHER" id="PTHR12001">
    <property type="entry name" value="GERANYLGERANYL PYROPHOSPHATE SYNTHASE"/>
    <property type="match status" value="1"/>
</dbReference>
<dbReference type="PROSITE" id="PS00723">
    <property type="entry name" value="POLYPRENYL_SYNTHASE_1"/>
    <property type="match status" value="1"/>
</dbReference>
<dbReference type="OrthoDB" id="9805316at2"/>
<keyword evidence="3 6" id="KW-0808">Transferase</keyword>
<dbReference type="GO" id="GO:0008299">
    <property type="term" value="P:isoprenoid biosynthetic process"/>
    <property type="evidence" value="ECO:0007669"/>
    <property type="project" value="InterPro"/>
</dbReference>
<comment type="caution">
    <text evidence="7">The sequence shown here is derived from an EMBL/GenBank/DDBJ whole genome shotgun (WGS) entry which is preliminary data.</text>
</comment>
<dbReference type="SUPFAM" id="SSF48576">
    <property type="entry name" value="Terpenoid synthases"/>
    <property type="match status" value="1"/>
</dbReference>
<sequence length="325" mass="36467">MKTTIWNKFPDLEKELEQVQSIITDEIQVPEANFEQGIEQLVTGNGKMLRAALVLISGHFGKVTVDRQKLLKAAASIEVIHLASLVHDDVIDQSDLRRGESTLNSQFGQREAIYLGDYLFTKYFEMLLDYAPSFDNLRYNVESMKDVLFGELAQDVSKFDLDRSEQDYFDSIQGKTAELFKVAMGDGAILSQADQSTIQVAEKIGLNFGMAFQIRDDLLDFEPDVETEKPTLHDASEGVYTLPVIEALKTADAPQLKKILKKDQLDKADLKQIVEIVSDSGGMKAARQIYDQYLDDAFHLIAKLPQSESTAILKTIISELFQSSK</sequence>
<evidence type="ECO:0000313" key="7">
    <source>
        <dbReference type="EMBL" id="KID42362.1"/>
    </source>
</evidence>
<dbReference type="GO" id="GO:0046872">
    <property type="term" value="F:metal ion binding"/>
    <property type="evidence" value="ECO:0007669"/>
    <property type="project" value="UniProtKB-KW"/>
</dbReference>
<dbReference type="PANTHER" id="PTHR12001:SF69">
    <property type="entry name" value="ALL TRANS-POLYPRENYL-DIPHOSPHATE SYNTHASE PDSS1"/>
    <property type="match status" value="1"/>
</dbReference>
<dbReference type="Gene3D" id="1.10.600.10">
    <property type="entry name" value="Farnesyl Diphosphate Synthase"/>
    <property type="match status" value="1"/>
</dbReference>
<keyword evidence="5" id="KW-0460">Magnesium</keyword>
<dbReference type="Pfam" id="PF00348">
    <property type="entry name" value="polyprenyl_synt"/>
    <property type="match status" value="1"/>
</dbReference>
<protein>
    <submittedName>
        <fullName evidence="7">Geranylgeranyl pyrophosphate synthase</fullName>
    </submittedName>
</protein>